<evidence type="ECO:0000256" key="9">
    <source>
        <dbReference type="ARBA" id="ARBA00022803"/>
    </source>
</evidence>
<dbReference type="EMBL" id="LR791266">
    <property type="protein sequence ID" value="CAB3267128.1"/>
    <property type="molecule type" value="mRNA"/>
</dbReference>
<dbReference type="Pfam" id="PF13432">
    <property type="entry name" value="TPR_16"/>
    <property type="match status" value="1"/>
</dbReference>
<comment type="subcellular location">
    <subcellularLocation>
        <location evidence="2">Endoplasmic reticulum</location>
    </subcellularLocation>
    <subcellularLocation>
        <location evidence="1">Membrane</location>
        <topology evidence="1">Multi-pass membrane protein</topology>
    </subcellularLocation>
</comment>
<dbReference type="Gene3D" id="1.25.40.10">
    <property type="entry name" value="Tetratricopeptide repeat domain"/>
    <property type="match status" value="2"/>
</dbReference>
<evidence type="ECO:0000256" key="1">
    <source>
        <dbReference type="ARBA" id="ARBA00004141"/>
    </source>
</evidence>
<feature type="repeat" description="TPR" evidence="13">
    <location>
        <begin position="646"/>
        <end position="679"/>
    </location>
</feature>
<organism evidence="16">
    <name type="scientific">Phallusia mammillata</name>
    <dbReference type="NCBI Taxonomy" id="59560"/>
    <lineage>
        <taxon>Eukaryota</taxon>
        <taxon>Metazoa</taxon>
        <taxon>Chordata</taxon>
        <taxon>Tunicata</taxon>
        <taxon>Ascidiacea</taxon>
        <taxon>Phlebobranchia</taxon>
        <taxon>Ascidiidae</taxon>
        <taxon>Phallusia</taxon>
    </lineage>
</organism>
<evidence type="ECO:0000256" key="3">
    <source>
        <dbReference type="ARBA" id="ARBA00004922"/>
    </source>
</evidence>
<evidence type="ECO:0000256" key="2">
    <source>
        <dbReference type="ARBA" id="ARBA00004240"/>
    </source>
</evidence>
<feature type="transmembrane region" description="Helical" evidence="14">
    <location>
        <begin position="282"/>
        <end position="302"/>
    </location>
</feature>
<comment type="pathway">
    <text evidence="3">Protein modification; protein glycosylation.</text>
</comment>
<keyword evidence="7 14" id="KW-0812">Transmembrane</keyword>
<keyword evidence="10" id="KW-0256">Endoplasmic reticulum</keyword>
<evidence type="ECO:0000256" key="5">
    <source>
        <dbReference type="ARBA" id="ARBA00012839"/>
    </source>
</evidence>
<dbReference type="InterPro" id="IPR013618">
    <property type="entry name" value="TMTC_DUF1736"/>
</dbReference>
<feature type="transmembrane region" description="Helical" evidence="14">
    <location>
        <begin position="327"/>
        <end position="347"/>
    </location>
</feature>
<evidence type="ECO:0000256" key="7">
    <source>
        <dbReference type="ARBA" id="ARBA00022692"/>
    </source>
</evidence>
<dbReference type="Pfam" id="PF08409">
    <property type="entry name" value="TMTC_DUF1736"/>
    <property type="match status" value="1"/>
</dbReference>
<evidence type="ECO:0000256" key="4">
    <source>
        <dbReference type="ARBA" id="ARBA00007882"/>
    </source>
</evidence>
<dbReference type="SUPFAM" id="SSF48452">
    <property type="entry name" value="TPR-like"/>
    <property type="match status" value="2"/>
</dbReference>
<dbReference type="PANTHER" id="PTHR44809:SF1">
    <property type="entry name" value="PROTEIN O-MANNOSYL-TRANSFERASE TMTC1"/>
    <property type="match status" value="1"/>
</dbReference>
<feature type="domain" description="DUF1736" evidence="15">
    <location>
        <begin position="306"/>
        <end position="377"/>
    </location>
</feature>
<evidence type="ECO:0000256" key="12">
    <source>
        <dbReference type="ARBA" id="ARBA00023136"/>
    </source>
</evidence>
<feature type="transmembrane region" description="Helical" evidence="14">
    <location>
        <begin position="367"/>
        <end position="386"/>
    </location>
</feature>
<dbReference type="GO" id="GO:0005783">
    <property type="term" value="C:endoplasmic reticulum"/>
    <property type="evidence" value="ECO:0007669"/>
    <property type="project" value="UniProtKB-SubCell"/>
</dbReference>
<dbReference type="PROSITE" id="PS50005">
    <property type="entry name" value="TPR"/>
    <property type="match status" value="2"/>
</dbReference>
<feature type="transmembrane region" description="Helical" evidence="14">
    <location>
        <begin position="427"/>
        <end position="444"/>
    </location>
</feature>
<proteinExistence type="evidence at transcript level"/>
<evidence type="ECO:0000256" key="6">
    <source>
        <dbReference type="ARBA" id="ARBA00022679"/>
    </source>
</evidence>
<dbReference type="AlphaFoldDB" id="A0A6F9DVR5"/>
<evidence type="ECO:0000256" key="11">
    <source>
        <dbReference type="ARBA" id="ARBA00022989"/>
    </source>
</evidence>
<keyword evidence="12 14" id="KW-0472">Membrane</keyword>
<reference evidence="16" key="1">
    <citation type="submission" date="2020-04" db="EMBL/GenBank/DDBJ databases">
        <authorList>
            <person name="Neveu A P."/>
        </authorList>
    </citation>
    <scope>NUCLEOTIDE SEQUENCE</scope>
    <source>
        <tissue evidence="16">Whole embryo</tissue>
    </source>
</reference>
<evidence type="ECO:0000313" key="16">
    <source>
        <dbReference type="EMBL" id="CAB3267128.1"/>
    </source>
</evidence>
<dbReference type="InterPro" id="IPR052943">
    <property type="entry name" value="TMTC_O-mannosyl-trnsfr"/>
</dbReference>
<feature type="transmembrane region" description="Helical" evidence="14">
    <location>
        <begin position="456"/>
        <end position="473"/>
    </location>
</feature>
<evidence type="ECO:0000256" key="14">
    <source>
        <dbReference type="SAM" id="Phobius"/>
    </source>
</evidence>
<dbReference type="GO" id="GO:0016020">
    <property type="term" value="C:membrane"/>
    <property type="evidence" value="ECO:0007669"/>
    <property type="project" value="UniProtKB-SubCell"/>
</dbReference>
<dbReference type="GO" id="GO:0004169">
    <property type="term" value="F:dolichyl-phosphate-mannose-protein mannosyltransferase activity"/>
    <property type="evidence" value="ECO:0007669"/>
    <property type="project" value="UniProtKB-EC"/>
</dbReference>
<keyword evidence="11 14" id="KW-1133">Transmembrane helix</keyword>
<dbReference type="UniPathway" id="UPA00378"/>
<evidence type="ECO:0000256" key="10">
    <source>
        <dbReference type="ARBA" id="ARBA00022824"/>
    </source>
</evidence>
<feature type="repeat" description="TPR" evidence="13">
    <location>
        <begin position="680"/>
        <end position="713"/>
    </location>
</feature>
<feature type="transmembrane region" description="Helical" evidence="14">
    <location>
        <begin position="7"/>
        <end position="28"/>
    </location>
</feature>
<dbReference type="InterPro" id="IPR011990">
    <property type="entry name" value="TPR-like_helical_dom_sf"/>
</dbReference>
<gene>
    <name evidence="16" type="primary">Tmtc1</name>
</gene>
<dbReference type="PANTHER" id="PTHR44809">
    <property type="match status" value="1"/>
</dbReference>
<keyword evidence="8" id="KW-0677">Repeat</keyword>
<keyword evidence="9 13" id="KW-0802">TPR repeat</keyword>
<dbReference type="SMART" id="SM00028">
    <property type="entry name" value="TPR"/>
    <property type="match status" value="6"/>
</dbReference>
<sequence length="889" mass="101144">MNNLKENIIVFGLSIVTYGGVATAPFMYDDFPAIKKNADVQGVTPIYQIWSNDFWGFPIIANTSHKSYRPLTVLTFRVICFAFGDWSTAYHVTNILLHATVTLLFTSVCRRVIFKHVTDHASLVAGILFSLHPIHTEAVSGVVGMAELLSSFFFMSALWLCSSEPKPNPVNNKDAMTLNKNKNNGLPVQENGGLKFRGKRDRGNKQTAHDPEVVAVCICKYDHKKYNLLCWRTLAKLILAGCAMLSKESGLTVLGVLAVNEVVLFVESLYCKLHKSNVKGTLINLTVFTSWCIFLFCLRMWVMDWTKPVFAEPDNSASYAKHKLTRFLTYSWLCCVNLWLLISPVVLCYDWSYATIPLVTSLWDIRNFATLLFYVVFCGGMLWLFWKKRRKPRIFRPLAFGISLLVLPFLPASNLFFPVGFVVAERVLYLPSSGFIVLLSLAWSKGRETKPKLRKMFDIFVSIILIFYFLRTVTRNRVWTSREAFMSAGVETFPENAKVHYNWANYLYEHNRTLEAAAEYEKTIELYPNFVSAMNNLATILEENPKTTDKAHEMYVRIIRIHPQGSNAYNNLAALLVKQEKFDDAFRVVMRGIGLLGSDEIPAVIPVARALVKHDKITKAERLYHVSLGKQCVTEEGLKNCEGVNTTLLNDFAMMLQTKGEITRAIQVLKRSLKLQPLDAETLVLLANCFASVDKFREAQETIFRSVEIDPSKSHRMWALASSLFNRGKLLESVRIYERVLELLPDNLEAAGQYAAVLFEFGKPEKAKEILEDLTSRDTECKFDQAWRNFAGLCGKERKFEKGIDLLKTCAHRIENAAIVTSEDKTRCAIVRLLLAKHEKLQAYRYKESGEKTEAKRMWIDAMHNLEKAIALDPSLEAAKQELVAMRNK</sequence>
<dbReference type="InterPro" id="IPR019734">
    <property type="entry name" value="TPR_rpt"/>
</dbReference>
<evidence type="ECO:0000256" key="8">
    <source>
        <dbReference type="ARBA" id="ARBA00022737"/>
    </source>
</evidence>
<accession>A0A6F9DVR5</accession>
<feature type="transmembrane region" description="Helical" evidence="14">
    <location>
        <begin position="398"/>
        <end position="421"/>
    </location>
</feature>
<feature type="transmembrane region" description="Helical" evidence="14">
    <location>
        <begin position="251"/>
        <end position="270"/>
    </location>
</feature>
<keyword evidence="6" id="KW-0808">Transferase</keyword>
<comment type="similarity">
    <text evidence="4">Belongs to the TMTC family.</text>
</comment>
<dbReference type="EC" id="2.4.1.109" evidence="5"/>
<evidence type="ECO:0000256" key="13">
    <source>
        <dbReference type="PROSITE-ProRule" id="PRU00339"/>
    </source>
</evidence>
<dbReference type="Pfam" id="PF14559">
    <property type="entry name" value="TPR_19"/>
    <property type="match status" value="1"/>
</dbReference>
<name>A0A6F9DVR5_9ASCI</name>
<protein>
    <recommendedName>
        <fullName evidence="5">dolichyl-phosphate-mannose--protein mannosyltransferase</fullName>
        <ecNumber evidence="5">2.4.1.109</ecNumber>
    </recommendedName>
</protein>
<evidence type="ECO:0000259" key="15">
    <source>
        <dbReference type="Pfam" id="PF08409"/>
    </source>
</evidence>